<reference evidence="1 2" key="1">
    <citation type="journal article" date="2015" name="Genome Announc.">
        <title>Draft Genome Sequences of Leptospira santarosai Strains U160, U164, and U233, Isolated from Asymptomatic Cattle.</title>
        <authorList>
            <person name="Kremer F.S."/>
            <person name="Eslabao M.R."/>
            <person name="Provisor M."/>
            <person name="Woloski R.D."/>
            <person name="Ramires O.V."/>
            <person name="Moreno L.Z."/>
            <person name="Moreno A.M."/>
            <person name="Hamond C."/>
            <person name="Lilenbaum W."/>
            <person name="Dellagostin O.A."/>
        </authorList>
    </citation>
    <scope>NUCLEOTIDE SEQUENCE [LARGE SCALE GENOMIC DNA]</scope>
    <source>
        <strain evidence="1 2">U160</strain>
    </source>
</reference>
<protein>
    <submittedName>
        <fullName evidence="1">Uncharacterized protein</fullName>
    </submittedName>
</protein>
<accession>A0A2P1QRZ1</accession>
<evidence type="ECO:0000313" key="2">
    <source>
        <dbReference type="Proteomes" id="UP000033961"/>
    </source>
</evidence>
<dbReference type="AlphaFoldDB" id="A0A2P1QRZ1"/>
<name>A0A2P1QRZ1_9LEPT</name>
<gene>
    <name evidence="1" type="ORF">XB16_1360</name>
</gene>
<sequence length="80" mass="9315">MNNSTLSVFTEVLLARHSILMTLIGMRFQNKTQMLKASIDTEATKLAFLKRRGLLPDYEEFLNELKLETKILEEKNVQEK</sequence>
<dbReference type="Proteomes" id="UP000033961">
    <property type="component" value="Chromosome I"/>
</dbReference>
<evidence type="ECO:0000313" key="1">
    <source>
        <dbReference type="EMBL" id="AVQ11692.1"/>
    </source>
</evidence>
<dbReference type="EMBL" id="CP027843">
    <property type="protein sequence ID" value="AVQ11692.1"/>
    <property type="molecule type" value="Genomic_DNA"/>
</dbReference>
<organism evidence="1 2">
    <name type="scientific">Leptospira santarosai</name>
    <dbReference type="NCBI Taxonomy" id="28183"/>
    <lineage>
        <taxon>Bacteria</taxon>
        <taxon>Pseudomonadati</taxon>
        <taxon>Spirochaetota</taxon>
        <taxon>Spirochaetia</taxon>
        <taxon>Leptospirales</taxon>
        <taxon>Leptospiraceae</taxon>
        <taxon>Leptospira</taxon>
    </lineage>
</organism>
<proteinExistence type="predicted"/>